<dbReference type="PROSITE" id="PS51007">
    <property type="entry name" value="CYTC"/>
    <property type="match status" value="2"/>
</dbReference>
<evidence type="ECO:0000256" key="4">
    <source>
        <dbReference type="ARBA" id="ARBA00022723"/>
    </source>
</evidence>
<accession>A0A5P1RA65</accession>
<dbReference type="GO" id="GO:0020037">
    <property type="term" value="F:heme binding"/>
    <property type="evidence" value="ECO:0007669"/>
    <property type="project" value="InterPro"/>
</dbReference>
<reference evidence="11 12" key="1">
    <citation type="journal article" date="2019" name="Biochem. Eng. J.">
        <title>Metabolic engineering of the marine bacteria Neptunomonas concharum for the production of acetoin and meso-2,3-butanediol from acetate.</title>
        <authorList>
            <person name="Li W."/>
            <person name="Pu N."/>
            <person name="Liu C.-X."/>
            <person name="Yuan Q.-P."/>
            <person name="Li Z.-J."/>
        </authorList>
    </citation>
    <scope>NUCLEOTIDE SEQUENCE [LARGE SCALE GENOMIC DNA]</scope>
    <source>
        <strain evidence="11 12">JCM17730</strain>
    </source>
</reference>
<feature type="domain" description="Cytochrome c" evidence="10">
    <location>
        <begin position="184"/>
        <end position="293"/>
    </location>
</feature>
<proteinExistence type="predicted"/>
<evidence type="ECO:0000256" key="6">
    <source>
        <dbReference type="ARBA" id="ARBA00022737"/>
    </source>
</evidence>
<dbReference type="InterPro" id="IPR051459">
    <property type="entry name" value="Cytochrome_c-type_DH"/>
</dbReference>
<evidence type="ECO:0000313" key="11">
    <source>
        <dbReference type="EMBL" id="QEQ96544.1"/>
    </source>
</evidence>
<evidence type="ECO:0000259" key="10">
    <source>
        <dbReference type="PROSITE" id="PS51007"/>
    </source>
</evidence>
<sequence length="298" mass="32550">MVGWKKYTVFAALILAVAFGFMVTSLPPETPLSVREGDVARGAYLARISGCIACHTNTEANAPLAGGYGIKTPFGVLFSPNLTTDNKTGIGDWTIETFGRAVRSGVSPDGQPYYPVFPYRFYAQFSDQDIADLWAAFQTVPPVPYENREHQLAFPYNIRSALYLWRALYFEGRTSVQTDSLQDDQYNRGKYLVEVAGHCAACHTPRGWLGGLQDDKSLQGATILDDMKAPAITPEALKQQGWTLNTLAYGLSTGIKPDGDVMGAAMGEVIRDGLSYLSKADQQAMALYLLSDKSTSTK</sequence>
<keyword evidence="12" id="KW-1185">Reference proteome</keyword>
<keyword evidence="3 9" id="KW-0349">Heme</keyword>
<feature type="domain" description="Cytochrome c" evidence="10">
    <location>
        <begin position="37"/>
        <end position="141"/>
    </location>
</feature>
<comment type="subcellular location">
    <subcellularLocation>
        <location evidence="1">Cell membrane</location>
    </subcellularLocation>
</comment>
<keyword evidence="4 9" id="KW-0479">Metal-binding</keyword>
<protein>
    <submittedName>
        <fullName evidence="11">Cytochrome c</fullName>
    </submittedName>
</protein>
<evidence type="ECO:0000256" key="8">
    <source>
        <dbReference type="ARBA" id="ARBA00023136"/>
    </source>
</evidence>
<evidence type="ECO:0000256" key="3">
    <source>
        <dbReference type="ARBA" id="ARBA00022617"/>
    </source>
</evidence>
<dbReference type="KEGG" id="ncu:F0U83_07390"/>
<name>A0A5P1RA65_9GAMM</name>
<dbReference type="PANTHER" id="PTHR35008">
    <property type="entry name" value="BLL4482 PROTEIN-RELATED"/>
    <property type="match status" value="1"/>
</dbReference>
<dbReference type="RefSeq" id="WP_138988336.1">
    <property type="nucleotide sequence ID" value="NZ_CP043869.1"/>
</dbReference>
<gene>
    <name evidence="11" type="ORF">F0U83_07390</name>
</gene>
<dbReference type="Gene3D" id="1.10.760.10">
    <property type="entry name" value="Cytochrome c-like domain"/>
    <property type="match status" value="2"/>
</dbReference>
<evidence type="ECO:0000313" key="12">
    <source>
        <dbReference type="Proteomes" id="UP000324760"/>
    </source>
</evidence>
<dbReference type="AlphaFoldDB" id="A0A5P1RA65"/>
<evidence type="ECO:0000256" key="5">
    <source>
        <dbReference type="ARBA" id="ARBA00022729"/>
    </source>
</evidence>
<keyword evidence="8" id="KW-0472">Membrane</keyword>
<dbReference type="GO" id="GO:0016614">
    <property type="term" value="F:oxidoreductase activity, acting on CH-OH group of donors"/>
    <property type="evidence" value="ECO:0007669"/>
    <property type="project" value="InterPro"/>
</dbReference>
<organism evidence="11 12">
    <name type="scientific">Neptunomonas concharum</name>
    <dbReference type="NCBI Taxonomy" id="1031538"/>
    <lineage>
        <taxon>Bacteria</taxon>
        <taxon>Pseudomonadati</taxon>
        <taxon>Pseudomonadota</taxon>
        <taxon>Gammaproteobacteria</taxon>
        <taxon>Oceanospirillales</taxon>
        <taxon>Oceanospirillaceae</taxon>
        <taxon>Neptunomonas</taxon>
    </lineage>
</organism>
<evidence type="ECO:0000256" key="1">
    <source>
        <dbReference type="ARBA" id="ARBA00004236"/>
    </source>
</evidence>
<dbReference type="GO" id="GO:0009055">
    <property type="term" value="F:electron transfer activity"/>
    <property type="evidence" value="ECO:0007669"/>
    <property type="project" value="InterPro"/>
</dbReference>
<dbReference type="EMBL" id="CP043869">
    <property type="protein sequence ID" value="QEQ96544.1"/>
    <property type="molecule type" value="Genomic_DNA"/>
</dbReference>
<keyword evidence="5" id="KW-0732">Signal</keyword>
<dbReference type="OrthoDB" id="6073217at2"/>
<keyword evidence="7 9" id="KW-0408">Iron</keyword>
<dbReference type="InterPro" id="IPR036909">
    <property type="entry name" value="Cyt_c-like_dom_sf"/>
</dbReference>
<dbReference type="SUPFAM" id="SSF46626">
    <property type="entry name" value="Cytochrome c"/>
    <property type="match status" value="2"/>
</dbReference>
<evidence type="ECO:0000256" key="9">
    <source>
        <dbReference type="PROSITE-ProRule" id="PRU00433"/>
    </source>
</evidence>
<dbReference type="PANTHER" id="PTHR35008:SF8">
    <property type="entry name" value="ALCOHOL DEHYDROGENASE CYTOCHROME C SUBUNIT"/>
    <property type="match status" value="1"/>
</dbReference>
<dbReference type="InterPro" id="IPR009056">
    <property type="entry name" value="Cyt_c-like_dom"/>
</dbReference>
<keyword evidence="6" id="KW-0677">Repeat</keyword>
<dbReference type="InterPro" id="IPR014353">
    <property type="entry name" value="Membr-bd_ADH_cyt_c"/>
</dbReference>
<evidence type="ECO:0000256" key="7">
    <source>
        <dbReference type="ARBA" id="ARBA00023004"/>
    </source>
</evidence>
<dbReference type="GO" id="GO:0005886">
    <property type="term" value="C:plasma membrane"/>
    <property type="evidence" value="ECO:0007669"/>
    <property type="project" value="UniProtKB-SubCell"/>
</dbReference>
<keyword evidence="2" id="KW-1003">Cell membrane</keyword>
<dbReference type="Proteomes" id="UP000324760">
    <property type="component" value="Chromosome"/>
</dbReference>
<dbReference type="PIRSF" id="PIRSF000018">
    <property type="entry name" value="Mb_ADH_cyt_c"/>
    <property type="match status" value="1"/>
</dbReference>
<evidence type="ECO:0000256" key="2">
    <source>
        <dbReference type="ARBA" id="ARBA00022475"/>
    </source>
</evidence>
<dbReference type="GO" id="GO:0005506">
    <property type="term" value="F:iron ion binding"/>
    <property type="evidence" value="ECO:0007669"/>
    <property type="project" value="InterPro"/>
</dbReference>